<evidence type="ECO:0000256" key="6">
    <source>
        <dbReference type="SAM" id="SignalP"/>
    </source>
</evidence>
<dbReference type="PROSITE" id="PS51123">
    <property type="entry name" value="OMPA_2"/>
    <property type="match status" value="1"/>
</dbReference>
<dbReference type="OrthoDB" id="9782229at2"/>
<feature type="coiled-coil region" evidence="5">
    <location>
        <begin position="113"/>
        <end position="140"/>
    </location>
</feature>
<evidence type="ECO:0000256" key="4">
    <source>
        <dbReference type="PROSITE-ProRule" id="PRU00473"/>
    </source>
</evidence>
<dbReference type="AlphaFoldDB" id="A0A4R7BAQ6"/>
<dbReference type="PRINTS" id="PR01021">
    <property type="entry name" value="OMPADOMAIN"/>
</dbReference>
<reference evidence="8 9" key="1">
    <citation type="submission" date="2019-03" db="EMBL/GenBank/DDBJ databases">
        <title>Genomic Encyclopedia of Type Strains, Phase III (KMG-III): the genomes of soil and plant-associated and newly described type strains.</title>
        <authorList>
            <person name="Whitman W."/>
        </authorList>
    </citation>
    <scope>NUCLEOTIDE SEQUENCE [LARGE SCALE GENOMIC DNA]</scope>
    <source>
        <strain evidence="8 9">CECT 8976</strain>
    </source>
</reference>
<dbReference type="InterPro" id="IPR025511">
    <property type="entry name" value="DUF4398"/>
</dbReference>
<dbReference type="EMBL" id="SNZP01000002">
    <property type="protein sequence ID" value="TDR81968.1"/>
    <property type="molecule type" value="Genomic_DNA"/>
</dbReference>
<dbReference type="InterPro" id="IPR036737">
    <property type="entry name" value="OmpA-like_sf"/>
</dbReference>
<evidence type="ECO:0000256" key="5">
    <source>
        <dbReference type="SAM" id="Coils"/>
    </source>
</evidence>
<evidence type="ECO:0000313" key="9">
    <source>
        <dbReference type="Proteomes" id="UP000295611"/>
    </source>
</evidence>
<dbReference type="Pfam" id="PF00691">
    <property type="entry name" value="OmpA"/>
    <property type="match status" value="1"/>
</dbReference>
<dbReference type="InterPro" id="IPR006665">
    <property type="entry name" value="OmpA-like"/>
</dbReference>
<proteinExistence type="predicted"/>
<evidence type="ECO:0000313" key="8">
    <source>
        <dbReference type="EMBL" id="TDR81968.1"/>
    </source>
</evidence>
<dbReference type="CDD" id="cd07185">
    <property type="entry name" value="OmpA_C-like"/>
    <property type="match status" value="1"/>
</dbReference>
<feature type="chain" id="PRO_5020901612" evidence="6">
    <location>
        <begin position="27"/>
        <end position="270"/>
    </location>
</feature>
<evidence type="ECO:0000256" key="3">
    <source>
        <dbReference type="ARBA" id="ARBA00023237"/>
    </source>
</evidence>
<dbReference type="Gene3D" id="3.30.1330.60">
    <property type="entry name" value="OmpA-like domain"/>
    <property type="match status" value="1"/>
</dbReference>
<evidence type="ECO:0000259" key="7">
    <source>
        <dbReference type="PROSITE" id="PS51123"/>
    </source>
</evidence>
<keyword evidence="3" id="KW-0998">Cell outer membrane</keyword>
<organism evidence="8 9">
    <name type="scientific">Paludibacterium purpuratum</name>
    <dbReference type="NCBI Taxonomy" id="1144873"/>
    <lineage>
        <taxon>Bacteria</taxon>
        <taxon>Pseudomonadati</taxon>
        <taxon>Pseudomonadota</taxon>
        <taxon>Betaproteobacteria</taxon>
        <taxon>Neisseriales</taxon>
        <taxon>Chromobacteriaceae</taxon>
        <taxon>Paludibacterium</taxon>
    </lineage>
</organism>
<dbReference type="Proteomes" id="UP000295611">
    <property type="component" value="Unassembled WGS sequence"/>
</dbReference>
<dbReference type="Pfam" id="PF14346">
    <property type="entry name" value="DUF4398"/>
    <property type="match status" value="1"/>
</dbReference>
<dbReference type="PANTHER" id="PTHR30329:SF21">
    <property type="entry name" value="LIPOPROTEIN YIAD-RELATED"/>
    <property type="match status" value="1"/>
</dbReference>
<keyword evidence="2 4" id="KW-0472">Membrane</keyword>
<dbReference type="SUPFAM" id="SSF103088">
    <property type="entry name" value="OmpA-like"/>
    <property type="match status" value="1"/>
</dbReference>
<keyword evidence="5" id="KW-0175">Coiled coil</keyword>
<feature type="signal peptide" evidence="6">
    <location>
        <begin position="1"/>
        <end position="26"/>
    </location>
</feature>
<name>A0A4R7BAQ6_9NEIS</name>
<dbReference type="PANTHER" id="PTHR30329">
    <property type="entry name" value="STATOR ELEMENT OF FLAGELLAR MOTOR COMPLEX"/>
    <property type="match status" value="1"/>
</dbReference>
<gene>
    <name evidence="8" type="ORF">DFP86_10278</name>
</gene>
<dbReference type="GO" id="GO:0009279">
    <property type="term" value="C:cell outer membrane"/>
    <property type="evidence" value="ECO:0007669"/>
    <property type="project" value="UniProtKB-SubCell"/>
</dbReference>
<accession>A0A4R7BAQ6</accession>
<protein>
    <submittedName>
        <fullName evidence="8">Outer membrane protein OmpA-like peptidoglycan-associated protein</fullName>
    </submittedName>
</protein>
<sequence length="270" mass="29432">MGKMNAICSLLAMTALLSGCASPSAADPELASAQRAYDNASQNSLVVRWAPLELVRAREALELALQSRAQRQHPTEIRHLASLAVQQAAVAEQVASSREADERVATASQERIRLLAEARIRSAEQRAASLRRALDAALAAPSRLTGRGLIVTLDSVLFRFAGADLRPGGLSTVAKLAGVLQQYPEYLVLVEGHTDSRGLDARNQILSERRAESVRHALIRQQIDPGRIEARGYGERKPIADNRSRAGRLLNRRVEVLIFKGRTPPALEQD</sequence>
<feature type="domain" description="OmpA-like" evidence="7">
    <location>
        <begin position="145"/>
        <end position="262"/>
    </location>
</feature>
<dbReference type="PRINTS" id="PR01023">
    <property type="entry name" value="NAFLGMOTY"/>
</dbReference>
<evidence type="ECO:0000256" key="2">
    <source>
        <dbReference type="ARBA" id="ARBA00023136"/>
    </source>
</evidence>
<comment type="subcellular location">
    <subcellularLocation>
        <location evidence="1">Cell outer membrane</location>
    </subcellularLocation>
</comment>
<evidence type="ECO:0000256" key="1">
    <source>
        <dbReference type="ARBA" id="ARBA00004442"/>
    </source>
</evidence>
<keyword evidence="9" id="KW-1185">Reference proteome</keyword>
<dbReference type="InterPro" id="IPR006664">
    <property type="entry name" value="OMP_bac"/>
</dbReference>
<keyword evidence="6" id="KW-0732">Signal</keyword>
<comment type="caution">
    <text evidence="8">The sequence shown here is derived from an EMBL/GenBank/DDBJ whole genome shotgun (WGS) entry which is preliminary data.</text>
</comment>
<dbReference type="InterPro" id="IPR050330">
    <property type="entry name" value="Bact_OuterMem_StrucFunc"/>
</dbReference>
<dbReference type="PROSITE" id="PS51257">
    <property type="entry name" value="PROKAR_LIPOPROTEIN"/>
    <property type="match status" value="1"/>
</dbReference>